<dbReference type="AlphaFoldDB" id="A0A2W4ZXH5"/>
<gene>
    <name evidence="3" type="ORF">DI626_05045</name>
</gene>
<protein>
    <submittedName>
        <fullName evidence="3">Cell division protein ZapE</fullName>
    </submittedName>
</protein>
<keyword evidence="3" id="KW-0131">Cell cycle</keyword>
<keyword evidence="1" id="KW-0547">Nucleotide-binding</keyword>
<evidence type="ECO:0000313" key="4">
    <source>
        <dbReference type="Proteomes" id="UP000249557"/>
    </source>
</evidence>
<keyword evidence="3" id="KW-0132">Cell division</keyword>
<keyword evidence="2" id="KW-0067">ATP-binding</keyword>
<dbReference type="PANTHER" id="PTHR12169:SF6">
    <property type="entry name" value="AFG1-LIKE ATPASE"/>
    <property type="match status" value="1"/>
</dbReference>
<dbReference type="GO" id="GO:0016887">
    <property type="term" value="F:ATP hydrolysis activity"/>
    <property type="evidence" value="ECO:0007669"/>
    <property type="project" value="InterPro"/>
</dbReference>
<reference evidence="3 4" key="1">
    <citation type="submission" date="2017-08" db="EMBL/GenBank/DDBJ databases">
        <title>Infants hospitalized years apart are colonized by the same room-sourced microbial strains.</title>
        <authorList>
            <person name="Brooks B."/>
            <person name="Olm M.R."/>
            <person name="Firek B.A."/>
            <person name="Baker R."/>
            <person name="Thomas B.C."/>
            <person name="Morowitz M.J."/>
            <person name="Banfield J.F."/>
        </authorList>
    </citation>
    <scope>NUCLEOTIDE SEQUENCE [LARGE SCALE GENOMIC DNA]</scope>
    <source>
        <strain evidence="3">S2_018_000_R2_104</strain>
    </source>
</reference>
<dbReference type="PANTHER" id="PTHR12169">
    <property type="entry name" value="ATPASE N2B"/>
    <property type="match status" value="1"/>
</dbReference>
<dbReference type="InterPro" id="IPR027417">
    <property type="entry name" value="P-loop_NTPase"/>
</dbReference>
<dbReference type="GO" id="GO:0051301">
    <property type="term" value="P:cell division"/>
    <property type="evidence" value="ECO:0007669"/>
    <property type="project" value="UniProtKB-KW"/>
</dbReference>
<evidence type="ECO:0000256" key="2">
    <source>
        <dbReference type="ARBA" id="ARBA00022840"/>
    </source>
</evidence>
<dbReference type="SUPFAM" id="SSF52540">
    <property type="entry name" value="P-loop containing nucleoside triphosphate hydrolases"/>
    <property type="match status" value="1"/>
</dbReference>
<dbReference type="InterPro" id="IPR005654">
    <property type="entry name" value="ATPase_AFG1-like"/>
</dbReference>
<proteinExistence type="predicted"/>
<name>A0A2W4ZXH5_9BACT</name>
<organism evidence="3 4">
    <name type="scientific">Micavibrio aeruginosavorus</name>
    <dbReference type="NCBI Taxonomy" id="349221"/>
    <lineage>
        <taxon>Bacteria</taxon>
        <taxon>Pseudomonadati</taxon>
        <taxon>Bdellovibrionota</taxon>
        <taxon>Bdellovibrionia</taxon>
        <taxon>Bdellovibrionales</taxon>
        <taxon>Pseudobdellovibrionaceae</taxon>
        <taxon>Micavibrio</taxon>
    </lineage>
</organism>
<accession>A0A2W4ZXH5</accession>
<evidence type="ECO:0000313" key="3">
    <source>
        <dbReference type="EMBL" id="PZO87004.1"/>
    </source>
</evidence>
<evidence type="ECO:0000256" key="1">
    <source>
        <dbReference type="ARBA" id="ARBA00022741"/>
    </source>
</evidence>
<sequence>MSALLDEYHGRLARGELKADPEQEKAVIALQRLCDDLSEKRFFFFPQRNVSGVYMYGGVGRGKSMLMDMFLAAAPSDIKKRRVHFHAFMIETHDWLHARRAGKAADNILPDYASYVAANTRLLCFDEFHVTDVADAMILSRLFTALFEKGVVVVATSNWEPDRLYEGGLQREHFLPFIALLKKQCEIVHLDSPNDYRAVALRDLETYLWPLNTATQAKADAVFRAITDGKTPEEMTLRVKGRDIHVMEAAGTARFTFAQLCEQPHGAEDYLKIAEEFHTVFLEGIPKMNYDRRNEVKRLMTLIDVLYDTRRRVIITADAPPEKLYIGHDYEFEFERTISRLNEMQSSSYVVL</sequence>
<dbReference type="GO" id="GO:0005524">
    <property type="term" value="F:ATP binding"/>
    <property type="evidence" value="ECO:0007669"/>
    <property type="project" value="UniProtKB-KW"/>
</dbReference>
<dbReference type="Proteomes" id="UP000249557">
    <property type="component" value="Unassembled WGS sequence"/>
</dbReference>
<dbReference type="EMBL" id="QFNK01000079">
    <property type="protein sequence ID" value="PZO87004.1"/>
    <property type="molecule type" value="Genomic_DNA"/>
</dbReference>
<dbReference type="Pfam" id="PF03969">
    <property type="entry name" value="AFG1_ATPase"/>
    <property type="match status" value="1"/>
</dbReference>
<dbReference type="GO" id="GO:0005737">
    <property type="term" value="C:cytoplasm"/>
    <property type="evidence" value="ECO:0007669"/>
    <property type="project" value="TreeGrafter"/>
</dbReference>
<dbReference type="Gene3D" id="3.40.50.300">
    <property type="entry name" value="P-loop containing nucleotide triphosphate hydrolases"/>
    <property type="match status" value="1"/>
</dbReference>
<comment type="caution">
    <text evidence="3">The sequence shown here is derived from an EMBL/GenBank/DDBJ whole genome shotgun (WGS) entry which is preliminary data.</text>
</comment>
<dbReference type="NCBIfam" id="NF040713">
    <property type="entry name" value="ZapE"/>
    <property type="match status" value="1"/>
</dbReference>